<dbReference type="SUPFAM" id="SSF51735">
    <property type="entry name" value="NAD(P)-binding Rossmann-fold domains"/>
    <property type="match status" value="1"/>
</dbReference>
<dbReference type="PROSITE" id="PS00061">
    <property type="entry name" value="ADH_SHORT"/>
    <property type="match status" value="1"/>
</dbReference>
<evidence type="ECO:0000313" key="6">
    <source>
        <dbReference type="Proteomes" id="UP000078343"/>
    </source>
</evidence>
<dbReference type="AlphaFoldDB" id="A0A178ZQF1"/>
<dbReference type="Pfam" id="PF00106">
    <property type="entry name" value="adh_short"/>
    <property type="match status" value="1"/>
</dbReference>
<dbReference type="PANTHER" id="PTHR42760">
    <property type="entry name" value="SHORT-CHAIN DEHYDROGENASES/REDUCTASES FAMILY MEMBER"/>
    <property type="match status" value="1"/>
</dbReference>
<protein>
    <recommendedName>
        <fullName evidence="7">Oxidoreductase</fullName>
    </recommendedName>
</protein>
<evidence type="ECO:0000256" key="3">
    <source>
        <dbReference type="RuleBase" id="RU000363"/>
    </source>
</evidence>
<dbReference type="PRINTS" id="PR00081">
    <property type="entry name" value="GDHRDH"/>
</dbReference>
<dbReference type="EMBL" id="LVYI01000003">
    <property type="protein sequence ID" value="OAP62017.1"/>
    <property type="molecule type" value="Genomic_DNA"/>
</dbReference>
<dbReference type="Proteomes" id="UP000078343">
    <property type="component" value="Unassembled WGS sequence"/>
</dbReference>
<dbReference type="CDD" id="cd05233">
    <property type="entry name" value="SDR_c"/>
    <property type="match status" value="1"/>
</dbReference>
<dbReference type="FunFam" id="3.40.50.720:FF:000084">
    <property type="entry name" value="Short-chain dehydrogenase reductase"/>
    <property type="match status" value="1"/>
</dbReference>
<comment type="similarity">
    <text evidence="1 3">Belongs to the short-chain dehydrogenases/reductases (SDR) family.</text>
</comment>
<sequence length="290" mass="30563">MQLLNGVALVIGGGSGIGRAVALACANSGCRAVVIADVNSDGIQDVKRTILAIDANVKVLPLLVDVTNPDSVAAMVRETAEAFGRLDYAFNVAGISVKARVSASKYPTEEYDDIQAVNTRGLLLCTQAEIRAMSGQEPIVTVDTHSPVRAQRGSIVNIGSTCSFSVISEMLPYVASKHAVIGITKAAAIDHAADKIRINAICPGLVETPMIARRRQQLLERQMDGSPDTSLLDGNNSTGTWKPADMYNTPMSRLAQPEEVADTCIFLASSMASHITASSLTVDGGRSASY</sequence>
<accession>A0A178ZQF1</accession>
<proteinExistence type="inferred from homology"/>
<feature type="compositionally biased region" description="Polar residues" evidence="4">
    <location>
        <begin position="227"/>
        <end position="240"/>
    </location>
</feature>
<dbReference type="GO" id="GO:0016616">
    <property type="term" value="F:oxidoreductase activity, acting on the CH-OH group of donors, NAD or NADP as acceptor"/>
    <property type="evidence" value="ECO:0007669"/>
    <property type="project" value="TreeGrafter"/>
</dbReference>
<dbReference type="Pfam" id="PF13561">
    <property type="entry name" value="adh_short_C2"/>
    <property type="match status" value="1"/>
</dbReference>
<name>A0A178ZQF1_9EURO</name>
<keyword evidence="2" id="KW-0521">NADP</keyword>
<evidence type="ECO:0000256" key="4">
    <source>
        <dbReference type="SAM" id="MobiDB-lite"/>
    </source>
</evidence>
<evidence type="ECO:0000256" key="1">
    <source>
        <dbReference type="ARBA" id="ARBA00006484"/>
    </source>
</evidence>
<dbReference type="InterPro" id="IPR020904">
    <property type="entry name" value="Sc_DH/Rdtase_CS"/>
</dbReference>
<reference evidence="5 6" key="1">
    <citation type="submission" date="2016-04" db="EMBL/GenBank/DDBJ databases">
        <title>Draft genome of Fonsecaea erecta CBS 125763.</title>
        <authorList>
            <person name="Weiss V.A."/>
            <person name="Vicente V.A."/>
            <person name="Raittz R.T."/>
            <person name="Moreno L.F."/>
            <person name="De Souza E.M."/>
            <person name="Pedrosa F.O."/>
            <person name="Steffens M.B."/>
            <person name="Faoro H."/>
            <person name="Tadra-Sfeir M.Z."/>
            <person name="Najafzadeh M.J."/>
            <person name="Felipe M.S."/>
            <person name="Teixeira M."/>
            <person name="Sun J."/>
            <person name="Xi L."/>
            <person name="Gomes R."/>
            <person name="De Azevedo C.M."/>
            <person name="Salgado C.G."/>
            <person name="Da Silva M.B."/>
            <person name="Nascimento M.F."/>
            <person name="Queiroz-Telles F."/>
            <person name="Attili D.S."/>
            <person name="Gorbushina A."/>
        </authorList>
    </citation>
    <scope>NUCLEOTIDE SEQUENCE [LARGE SCALE GENOMIC DNA]</scope>
    <source>
        <strain evidence="5 6">CBS 125763</strain>
    </source>
</reference>
<organism evidence="5 6">
    <name type="scientific">Fonsecaea erecta</name>
    <dbReference type="NCBI Taxonomy" id="1367422"/>
    <lineage>
        <taxon>Eukaryota</taxon>
        <taxon>Fungi</taxon>
        <taxon>Dikarya</taxon>
        <taxon>Ascomycota</taxon>
        <taxon>Pezizomycotina</taxon>
        <taxon>Eurotiomycetes</taxon>
        <taxon>Chaetothyriomycetidae</taxon>
        <taxon>Chaetothyriales</taxon>
        <taxon>Herpotrichiellaceae</taxon>
        <taxon>Fonsecaea</taxon>
    </lineage>
</organism>
<keyword evidence="6" id="KW-1185">Reference proteome</keyword>
<dbReference type="InterPro" id="IPR036291">
    <property type="entry name" value="NAD(P)-bd_dom_sf"/>
</dbReference>
<dbReference type="RefSeq" id="XP_018695384.1">
    <property type="nucleotide sequence ID" value="XM_018835734.1"/>
</dbReference>
<evidence type="ECO:0000313" key="5">
    <source>
        <dbReference type="EMBL" id="OAP62017.1"/>
    </source>
</evidence>
<comment type="caution">
    <text evidence="5">The sequence shown here is derived from an EMBL/GenBank/DDBJ whole genome shotgun (WGS) entry which is preliminary data.</text>
</comment>
<gene>
    <name evidence="5" type="ORF">AYL99_04220</name>
</gene>
<dbReference type="OrthoDB" id="5840532at2759"/>
<dbReference type="Gene3D" id="3.40.50.720">
    <property type="entry name" value="NAD(P)-binding Rossmann-like Domain"/>
    <property type="match status" value="1"/>
</dbReference>
<dbReference type="InterPro" id="IPR002347">
    <property type="entry name" value="SDR_fam"/>
</dbReference>
<feature type="region of interest" description="Disordered" evidence="4">
    <location>
        <begin position="222"/>
        <end position="244"/>
    </location>
</feature>
<evidence type="ECO:0000256" key="2">
    <source>
        <dbReference type="ARBA" id="ARBA00022857"/>
    </source>
</evidence>
<dbReference type="STRING" id="1367422.A0A178ZQF1"/>
<evidence type="ECO:0008006" key="7">
    <source>
        <dbReference type="Google" id="ProtNLM"/>
    </source>
</evidence>
<dbReference type="GeneID" id="30008389"/>
<dbReference type="PRINTS" id="PR00080">
    <property type="entry name" value="SDRFAMILY"/>
</dbReference>